<feature type="domain" description="Aminoglycoside phosphotransferase" evidence="1">
    <location>
        <begin position="28"/>
        <end position="249"/>
    </location>
</feature>
<comment type="caution">
    <text evidence="2">The sequence shown here is derived from an EMBL/GenBank/DDBJ whole genome shotgun (WGS) entry which is preliminary data.</text>
</comment>
<evidence type="ECO:0000259" key="1">
    <source>
        <dbReference type="Pfam" id="PF01636"/>
    </source>
</evidence>
<gene>
    <name evidence="2" type="ORF">Dcar01_00712</name>
</gene>
<dbReference type="Gene3D" id="3.30.200.20">
    <property type="entry name" value="Phosphorylase Kinase, domain 1"/>
    <property type="match status" value="1"/>
</dbReference>
<dbReference type="InterPro" id="IPR051678">
    <property type="entry name" value="AGP_Transferase"/>
</dbReference>
<accession>A0ABP9W650</accession>
<dbReference type="Proteomes" id="UP001401887">
    <property type="component" value="Unassembled WGS sequence"/>
</dbReference>
<dbReference type="Pfam" id="PF01636">
    <property type="entry name" value="APH"/>
    <property type="match status" value="1"/>
</dbReference>
<reference evidence="2 3" key="1">
    <citation type="submission" date="2024-02" db="EMBL/GenBank/DDBJ databases">
        <title>Deinococcus carri NBRC 110142.</title>
        <authorList>
            <person name="Ichikawa N."/>
            <person name="Katano-Makiyama Y."/>
            <person name="Hidaka K."/>
        </authorList>
    </citation>
    <scope>NUCLEOTIDE SEQUENCE [LARGE SCALE GENOMIC DNA]</scope>
    <source>
        <strain evidence="2 3">NBRC 110142</strain>
    </source>
</reference>
<keyword evidence="3" id="KW-1185">Reference proteome</keyword>
<dbReference type="EMBL" id="BAABRP010000001">
    <property type="protein sequence ID" value="GAA5511998.1"/>
    <property type="molecule type" value="Genomic_DNA"/>
</dbReference>
<organism evidence="2 3">
    <name type="scientific">Deinococcus carri</name>
    <dbReference type="NCBI Taxonomy" id="1211323"/>
    <lineage>
        <taxon>Bacteria</taxon>
        <taxon>Thermotogati</taxon>
        <taxon>Deinococcota</taxon>
        <taxon>Deinococci</taxon>
        <taxon>Deinococcales</taxon>
        <taxon>Deinococcaceae</taxon>
        <taxon>Deinococcus</taxon>
    </lineage>
</organism>
<proteinExistence type="predicted"/>
<dbReference type="SUPFAM" id="SSF56112">
    <property type="entry name" value="Protein kinase-like (PK-like)"/>
    <property type="match status" value="1"/>
</dbReference>
<dbReference type="InterPro" id="IPR002575">
    <property type="entry name" value="Aminoglycoside_PTrfase"/>
</dbReference>
<sequence>MPPLLTLLPFQHLVRQVAPHGELLRAWPLSGGVSAQVTALEVRGEGGQVETWVVRHYGEADFRHNPAVAETEFRLLQTLHAAGLPVPAPRWVVPPGELFPRSALVTAYAAGQTDFAPADRAGYAVQLADFLARLHAVRREGTDLSFLPPLRGLGERPAVPDESLDETLIRDVLEPLWPPAPVNPPAVLHGDFWPGNVLWREGRLAAVLDWEDAALGNPLADVGNARLELLFFLGPEAMEAFTRRYRELAALDFAALPLWDLCAALRPAGRLAGWGLDADAEQGLRARHHGFVRQALREVGA</sequence>
<dbReference type="Gene3D" id="3.90.1200.10">
    <property type="match status" value="1"/>
</dbReference>
<name>A0ABP9W650_9DEIO</name>
<protein>
    <recommendedName>
        <fullName evidence="1">Aminoglycoside phosphotransferase domain-containing protein</fullName>
    </recommendedName>
</protein>
<dbReference type="PANTHER" id="PTHR21310">
    <property type="entry name" value="AMINOGLYCOSIDE PHOSPHOTRANSFERASE-RELATED-RELATED"/>
    <property type="match status" value="1"/>
</dbReference>
<evidence type="ECO:0000313" key="3">
    <source>
        <dbReference type="Proteomes" id="UP001401887"/>
    </source>
</evidence>
<dbReference type="InterPro" id="IPR011009">
    <property type="entry name" value="Kinase-like_dom_sf"/>
</dbReference>
<evidence type="ECO:0000313" key="2">
    <source>
        <dbReference type="EMBL" id="GAA5511998.1"/>
    </source>
</evidence>
<dbReference type="RefSeq" id="WP_345460967.1">
    <property type="nucleotide sequence ID" value="NZ_BAABRP010000001.1"/>
</dbReference>